<evidence type="ECO:0000313" key="7">
    <source>
        <dbReference type="Proteomes" id="UP001501231"/>
    </source>
</evidence>
<reference evidence="7" key="1">
    <citation type="journal article" date="2019" name="Int. J. Syst. Evol. Microbiol.">
        <title>The Global Catalogue of Microorganisms (GCM) 10K type strain sequencing project: providing services to taxonomists for standard genome sequencing and annotation.</title>
        <authorList>
            <consortium name="The Broad Institute Genomics Platform"/>
            <consortium name="The Broad Institute Genome Sequencing Center for Infectious Disease"/>
            <person name="Wu L."/>
            <person name="Ma J."/>
        </authorList>
    </citation>
    <scope>NUCLEOTIDE SEQUENCE [LARGE SCALE GENOMIC DNA]</scope>
    <source>
        <strain evidence="7">JCM 3325</strain>
    </source>
</reference>
<dbReference type="RefSeq" id="WP_344590112.1">
    <property type="nucleotide sequence ID" value="NZ_BAAARW010000012.1"/>
</dbReference>
<gene>
    <name evidence="6" type="ORF">GCM10010191_35820</name>
</gene>
<dbReference type="EMBL" id="BAAARW010000012">
    <property type="protein sequence ID" value="GAA2421253.1"/>
    <property type="molecule type" value="Genomic_DNA"/>
</dbReference>
<dbReference type="Pfam" id="PF13614">
    <property type="entry name" value="AAA_31"/>
    <property type="match status" value="1"/>
</dbReference>
<dbReference type="Gene3D" id="3.40.50.300">
    <property type="entry name" value="P-loop containing nucleotide triphosphate hydrolases"/>
    <property type="match status" value="1"/>
</dbReference>
<sequence length="403" mass="42958">MSIQVLIGTADQELSTQLRTQIAELADVEVIEVETASGDVLGIVSSHQELDVVLVDEQLAPQPGQELIREIAMRRPHVAAVLVARRVDEDVLSRALEAGARGVLGRSPSLEELNSRLTSAAEWSRGMRRWLGAGQAAGEMGGRRGRIVALAGAKGGTGATTLAVQLALAAAAAGRTVCLVDMDLQTGDIPTYLDMVHRRSIADLVGVADELTGAMLADALFVHEAGPHVLLAPAESERAEDVTLLAARQILGVLRSRYEVVIVDCGAFMTEASVSSAEMADQAVITVTPDLPCLRAAKRLAGLWERLRVRKRDEISVVMTRQSRKNEIQPDFAARILGMPLLRTTVPPAFRALEKAINNSAIGRVEDDGFRRAMTQLGEELGVLPTPTGPGAGGLRRAKAEGT</sequence>
<name>A0ABP5WAL9_9ACTN</name>
<dbReference type="PROSITE" id="PS50110">
    <property type="entry name" value="RESPONSE_REGULATORY"/>
    <property type="match status" value="1"/>
</dbReference>
<dbReference type="InterPro" id="IPR025669">
    <property type="entry name" value="AAA_dom"/>
</dbReference>
<dbReference type="PANTHER" id="PTHR43384">
    <property type="entry name" value="SEPTUM SITE-DETERMINING PROTEIN MIND HOMOLOG, CHLOROPLASTIC-RELATED"/>
    <property type="match status" value="1"/>
</dbReference>
<dbReference type="Proteomes" id="UP001501231">
    <property type="component" value="Unassembled WGS sequence"/>
</dbReference>
<dbReference type="InterPro" id="IPR027417">
    <property type="entry name" value="P-loop_NTPase"/>
</dbReference>
<keyword evidence="3" id="KW-0597">Phosphoprotein</keyword>
<accession>A0ABP5WAL9</accession>
<dbReference type="InterPro" id="IPR011006">
    <property type="entry name" value="CheY-like_superfamily"/>
</dbReference>
<evidence type="ECO:0000256" key="3">
    <source>
        <dbReference type="PROSITE-ProRule" id="PRU00169"/>
    </source>
</evidence>
<feature type="domain" description="Response regulatory" evidence="5">
    <location>
        <begin position="4"/>
        <end position="121"/>
    </location>
</feature>
<evidence type="ECO:0000256" key="4">
    <source>
        <dbReference type="SAM" id="MobiDB-lite"/>
    </source>
</evidence>
<keyword evidence="2" id="KW-0067">ATP-binding</keyword>
<dbReference type="PANTHER" id="PTHR43384:SF6">
    <property type="entry name" value="SEPTUM SITE-DETERMINING PROTEIN MIND HOMOLOG, CHLOROPLASTIC"/>
    <property type="match status" value="1"/>
</dbReference>
<keyword evidence="7" id="KW-1185">Reference proteome</keyword>
<protein>
    <submittedName>
        <fullName evidence="6">AAA family ATPase</fullName>
    </submittedName>
</protein>
<dbReference type="Pfam" id="PF00072">
    <property type="entry name" value="Response_reg"/>
    <property type="match status" value="1"/>
</dbReference>
<dbReference type="InterPro" id="IPR001789">
    <property type="entry name" value="Sig_transdc_resp-reg_receiver"/>
</dbReference>
<comment type="caution">
    <text evidence="6">The sequence shown here is derived from an EMBL/GenBank/DDBJ whole genome shotgun (WGS) entry which is preliminary data.</text>
</comment>
<feature type="modified residue" description="4-aspartylphosphate" evidence="3">
    <location>
        <position position="56"/>
    </location>
</feature>
<evidence type="ECO:0000256" key="1">
    <source>
        <dbReference type="ARBA" id="ARBA00022741"/>
    </source>
</evidence>
<keyword evidence="1" id="KW-0547">Nucleotide-binding</keyword>
<evidence type="ECO:0000259" key="5">
    <source>
        <dbReference type="PROSITE" id="PS50110"/>
    </source>
</evidence>
<proteinExistence type="predicted"/>
<evidence type="ECO:0000313" key="6">
    <source>
        <dbReference type="EMBL" id="GAA2421253.1"/>
    </source>
</evidence>
<dbReference type="SUPFAM" id="SSF52172">
    <property type="entry name" value="CheY-like"/>
    <property type="match status" value="1"/>
</dbReference>
<dbReference type="InterPro" id="IPR050625">
    <property type="entry name" value="ParA/MinD_ATPase"/>
</dbReference>
<dbReference type="SUPFAM" id="SSF52540">
    <property type="entry name" value="P-loop containing nucleoside triphosphate hydrolases"/>
    <property type="match status" value="1"/>
</dbReference>
<organism evidence="6 7">
    <name type="scientific">Actinomadura vinacea</name>
    <dbReference type="NCBI Taxonomy" id="115336"/>
    <lineage>
        <taxon>Bacteria</taxon>
        <taxon>Bacillati</taxon>
        <taxon>Actinomycetota</taxon>
        <taxon>Actinomycetes</taxon>
        <taxon>Streptosporangiales</taxon>
        <taxon>Thermomonosporaceae</taxon>
        <taxon>Actinomadura</taxon>
    </lineage>
</organism>
<evidence type="ECO:0000256" key="2">
    <source>
        <dbReference type="ARBA" id="ARBA00022840"/>
    </source>
</evidence>
<feature type="region of interest" description="Disordered" evidence="4">
    <location>
        <begin position="381"/>
        <end position="403"/>
    </location>
</feature>
<dbReference type="Gene3D" id="3.40.50.2300">
    <property type="match status" value="1"/>
</dbReference>